<dbReference type="AlphaFoldDB" id="A0A1Y2HLW5"/>
<evidence type="ECO:0000256" key="5">
    <source>
        <dbReference type="ARBA" id="ARBA00022825"/>
    </source>
</evidence>
<feature type="region of interest" description="Disordered" evidence="7">
    <location>
        <begin position="1"/>
        <end position="25"/>
    </location>
</feature>
<dbReference type="STRING" id="765915.A0A1Y2HLW5"/>
<evidence type="ECO:0000259" key="8">
    <source>
        <dbReference type="Pfam" id="PF00082"/>
    </source>
</evidence>
<protein>
    <submittedName>
        <fullName evidence="10">Peptidase S8/S53 domain-containing protein</fullName>
    </submittedName>
</protein>
<dbReference type="PROSITE" id="PS00387">
    <property type="entry name" value="PPASE"/>
    <property type="match status" value="1"/>
</dbReference>
<dbReference type="SUPFAM" id="SSF52025">
    <property type="entry name" value="PA domain"/>
    <property type="match status" value="1"/>
</dbReference>
<dbReference type="Pfam" id="PF00082">
    <property type="entry name" value="Peptidase_S8"/>
    <property type="match status" value="1"/>
</dbReference>
<name>A0A1Y2HLW5_9FUNG</name>
<dbReference type="Proteomes" id="UP000193411">
    <property type="component" value="Unassembled WGS sequence"/>
</dbReference>
<feature type="non-terminal residue" evidence="10">
    <location>
        <position position="1"/>
    </location>
</feature>
<evidence type="ECO:0000256" key="4">
    <source>
        <dbReference type="ARBA" id="ARBA00022801"/>
    </source>
</evidence>
<dbReference type="InterPro" id="IPR003137">
    <property type="entry name" value="PA_domain"/>
</dbReference>
<dbReference type="SUPFAM" id="SSF52743">
    <property type="entry name" value="Subtilisin-like"/>
    <property type="match status" value="1"/>
</dbReference>
<evidence type="ECO:0000313" key="11">
    <source>
        <dbReference type="Proteomes" id="UP000193411"/>
    </source>
</evidence>
<dbReference type="Gene3D" id="3.50.30.30">
    <property type="match status" value="1"/>
</dbReference>
<comment type="caution">
    <text evidence="10">The sequence shown here is derived from an EMBL/GenBank/DDBJ whole genome shotgun (WGS) entry which is preliminary data.</text>
</comment>
<keyword evidence="5" id="KW-0720">Serine protease</keyword>
<dbReference type="GO" id="GO:0004252">
    <property type="term" value="F:serine-type endopeptidase activity"/>
    <property type="evidence" value="ECO:0007669"/>
    <property type="project" value="InterPro"/>
</dbReference>
<dbReference type="PANTHER" id="PTHR43806:SF11">
    <property type="entry name" value="CEREVISIN-RELATED"/>
    <property type="match status" value="1"/>
</dbReference>
<dbReference type="Gene3D" id="3.40.50.200">
    <property type="entry name" value="Peptidase S8/S53 domain"/>
    <property type="match status" value="1"/>
</dbReference>
<feature type="domain" description="Peptidase S8/S53" evidence="8">
    <location>
        <begin position="12"/>
        <end position="148"/>
    </location>
</feature>
<dbReference type="PROSITE" id="PS51892">
    <property type="entry name" value="SUBTILASE"/>
    <property type="match status" value="1"/>
</dbReference>
<reference evidence="10 11" key="1">
    <citation type="submission" date="2016-07" db="EMBL/GenBank/DDBJ databases">
        <title>Pervasive Adenine N6-methylation of Active Genes in Fungi.</title>
        <authorList>
            <consortium name="DOE Joint Genome Institute"/>
            <person name="Mondo S.J."/>
            <person name="Dannebaum R.O."/>
            <person name="Kuo R.C."/>
            <person name="Labutti K."/>
            <person name="Haridas S."/>
            <person name="Kuo A."/>
            <person name="Salamov A."/>
            <person name="Ahrendt S.R."/>
            <person name="Lipzen A."/>
            <person name="Sullivan W."/>
            <person name="Andreopoulos W.B."/>
            <person name="Clum A."/>
            <person name="Lindquist E."/>
            <person name="Daum C."/>
            <person name="Ramamoorthy G.K."/>
            <person name="Gryganskyi A."/>
            <person name="Culley D."/>
            <person name="Magnuson J.K."/>
            <person name="James T.Y."/>
            <person name="O'Malley M.A."/>
            <person name="Stajich J.E."/>
            <person name="Spatafora J.W."/>
            <person name="Visel A."/>
            <person name="Grigoriev I.V."/>
        </authorList>
    </citation>
    <scope>NUCLEOTIDE SEQUENCE [LARGE SCALE GENOMIC DNA]</scope>
    <source>
        <strain evidence="10 11">PL171</strain>
    </source>
</reference>
<evidence type="ECO:0000259" key="9">
    <source>
        <dbReference type="Pfam" id="PF02225"/>
    </source>
</evidence>
<dbReference type="InterPro" id="IPR036852">
    <property type="entry name" value="Peptidase_S8/S53_dom_sf"/>
</dbReference>
<dbReference type="PROSITE" id="PS00137">
    <property type="entry name" value="SUBTILASE_HIS"/>
    <property type="match status" value="1"/>
</dbReference>
<gene>
    <name evidence="10" type="ORF">BCR44DRAFT_55645</name>
</gene>
<dbReference type="PANTHER" id="PTHR43806">
    <property type="entry name" value="PEPTIDASE S8"/>
    <property type="match status" value="1"/>
</dbReference>
<dbReference type="InterPro" id="IPR050131">
    <property type="entry name" value="Peptidase_S8_subtilisin-like"/>
</dbReference>
<sequence>YDSGADEGTPAATPQPDNDPLDCGGHGTHVAGIIGGFDDKVKGVAPEAVFGAYRVFGCDGTTDNAVILAALEQSYQDGMELINMSLGGSHVGADHPYAQAIDTLVENGVYVIAAASNSGDKGYSYVTAPSIASKAFSIASFDNTHALQTVAQVEGINGVGEILFDYSPSDGVTQRFDQATKYKIIRSPNPPTFATDGCAPFPANTFAGGVALVRRGGCAFTDKVVNAINAGATQGVIVYNNAPGQLNGATLDPTRTGTTPAGFISAEDGARIYAAATAGSSITIQFNNEA</sequence>
<keyword evidence="2" id="KW-0134">Cell wall</keyword>
<keyword evidence="11" id="KW-1185">Reference proteome</keyword>
<evidence type="ECO:0000256" key="1">
    <source>
        <dbReference type="ARBA" id="ARBA00011073"/>
    </source>
</evidence>
<evidence type="ECO:0000256" key="7">
    <source>
        <dbReference type="SAM" id="MobiDB-lite"/>
    </source>
</evidence>
<keyword evidence="2" id="KW-0964">Secreted</keyword>
<evidence type="ECO:0000256" key="2">
    <source>
        <dbReference type="ARBA" id="ARBA00022512"/>
    </source>
</evidence>
<keyword evidence="4" id="KW-0378">Hydrolase</keyword>
<dbReference type="GO" id="GO:0006508">
    <property type="term" value="P:proteolysis"/>
    <property type="evidence" value="ECO:0007669"/>
    <property type="project" value="UniProtKB-KW"/>
</dbReference>
<proteinExistence type="inferred from homology"/>
<evidence type="ECO:0000313" key="10">
    <source>
        <dbReference type="EMBL" id="ORZ35588.1"/>
    </source>
</evidence>
<dbReference type="EMBL" id="MCFL01000021">
    <property type="protein sequence ID" value="ORZ35588.1"/>
    <property type="molecule type" value="Genomic_DNA"/>
</dbReference>
<feature type="domain" description="PA" evidence="9">
    <location>
        <begin position="194"/>
        <end position="272"/>
    </location>
</feature>
<evidence type="ECO:0000256" key="3">
    <source>
        <dbReference type="ARBA" id="ARBA00022670"/>
    </source>
</evidence>
<dbReference type="InterPro" id="IPR046450">
    <property type="entry name" value="PA_dom_sf"/>
</dbReference>
<organism evidence="10 11">
    <name type="scientific">Catenaria anguillulae PL171</name>
    <dbReference type="NCBI Taxonomy" id="765915"/>
    <lineage>
        <taxon>Eukaryota</taxon>
        <taxon>Fungi</taxon>
        <taxon>Fungi incertae sedis</taxon>
        <taxon>Blastocladiomycota</taxon>
        <taxon>Blastocladiomycetes</taxon>
        <taxon>Blastocladiales</taxon>
        <taxon>Catenariaceae</taxon>
        <taxon>Catenaria</taxon>
    </lineage>
</organism>
<feature type="non-terminal residue" evidence="10">
    <location>
        <position position="290"/>
    </location>
</feature>
<accession>A0A1Y2HLW5</accession>
<evidence type="ECO:0000256" key="6">
    <source>
        <dbReference type="PROSITE-ProRule" id="PRU01240"/>
    </source>
</evidence>
<comment type="similarity">
    <text evidence="1 6">Belongs to the peptidase S8 family.</text>
</comment>
<dbReference type="OrthoDB" id="10256524at2759"/>
<dbReference type="InterPro" id="IPR022398">
    <property type="entry name" value="Peptidase_S8_His-AS"/>
</dbReference>
<comment type="caution">
    <text evidence="6">Lacks conserved residue(s) required for the propagation of feature annotation.</text>
</comment>
<dbReference type="Pfam" id="PF02225">
    <property type="entry name" value="PA"/>
    <property type="match status" value="1"/>
</dbReference>
<keyword evidence="3" id="KW-0645">Protease</keyword>
<dbReference type="InterPro" id="IPR000209">
    <property type="entry name" value="Peptidase_S8/S53_dom"/>
</dbReference>
<dbReference type="CDD" id="cd04818">
    <property type="entry name" value="PA_subtilisin_1"/>
    <property type="match status" value="1"/>
</dbReference>